<keyword evidence="5" id="KW-0812">Transmembrane</keyword>
<dbReference type="CDD" id="cd00340">
    <property type="entry name" value="GSH_Peroxidase"/>
    <property type="match status" value="1"/>
</dbReference>
<keyword evidence="2 4" id="KW-0575">Peroxidase</keyword>
<protein>
    <recommendedName>
        <fullName evidence="4">Glutathione peroxidase</fullName>
    </recommendedName>
</protein>
<dbReference type="SUPFAM" id="SSF52833">
    <property type="entry name" value="Thioredoxin-like"/>
    <property type="match status" value="1"/>
</dbReference>
<proteinExistence type="inferred from homology"/>
<keyword evidence="5" id="KW-0472">Membrane</keyword>
<sequence>MSEDVNRSGTQLKAYSTATRPETAVNSSFLPRLLAPLVLCAAFVAAAPAAAADLLGHAYRPLAGKEKVDLRRAYGGDVVLVVNTASKCGFTPQFEGLEKLHAVYRTRGFAVLGFPSGDFKAQEFEDEKQIREFCTLTYGVKFPMFEKVHVVGDDVTPLYRDLAKASGEAPKWNFHKYLVGRDGRLVASWGSRTAPDDPQIVAAIEKALAAPRPRK</sequence>
<keyword evidence="7" id="KW-1185">Reference proteome</keyword>
<dbReference type="PRINTS" id="PR01011">
    <property type="entry name" value="GLUTPROXDASE"/>
</dbReference>
<name>A0A918SX39_9GAMM</name>
<keyword evidence="5" id="KW-1133">Transmembrane helix</keyword>
<dbReference type="Proteomes" id="UP000646426">
    <property type="component" value="Unassembled WGS sequence"/>
</dbReference>
<evidence type="ECO:0000256" key="2">
    <source>
        <dbReference type="ARBA" id="ARBA00022559"/>
    </source>
</evidence>
<dbReference type="Pfam" id="PF00255">
    <property type="entry name" value="GSHPx"/>
    <property type="match status" value="1"/>
</dbReference>
<dbReference type="RefSeq" id="WP_189452986.1">
    <property type="nucleotide sequence ID" value="NZ_BMYD01000001.1"/>
</dbReference>
<dbReference type="GO" id="GO:0004601">
    <property type="term" value="F:peroxidase activity"/>
    <property type="evidence" value="ECO:0007669"/>
    <property type="project" value="UniProtKB-KW"/>
</dbReference>
<comment type="similarity">
    <text evidence="1 4">Belongs to the glutathione peroxidase family.</text>
</comment>
<reference evidence="6" key="1">
    <citation type="journal article" date="2014" name="Int. J. Syst. Evol. Microbiol.">
        <title>Complete genome sequence of Corynebacterium casei LMG S-19264T (=DSM 44701T), isolated from a smear-ripened cheese.</title>
        <authorList>
            <consortium name="US DOE Joint Genome Institute (JGI-PGF)"/>
            <person name="Walter F."/>
            <person name="Albersmeier A."/>
            <person name="Kalinowski J."/>
            <person name="Ruckert C."/>
        </authorList>
    </citation>
    <scope>NUCLEOTIDE SEQUENCE</scope>
    <source>
        <strain evidence="6">KCTC 23077</strain>
    </source>
</reference>
<dbReference type="PROSITE" id="PS51355">
    <property type="entry name" value="GLUTATHIONE_PEROXID_3"/>
    <property type="match status" value="1"/>
</dbReference>
<organism evidence="6 7">
    <name type="scientific">Cognatilysobacter bugurensis</name>
    <dbReference type="NCBI Taxonomy" id="543356"/>
    <lineage>
        <taxon>Bacteria</taxon>
        <taxon>Pseudomonadati</taxon>
        <taxon>Pseudomonadota</taxon>
        <taxon>Gammaproteobacteria</taxon>
        <taxon>Lysobacterales</taxon>
        <taxon>Lysobacteraceae</taxon>
        <taxon>Cognatilysobacter</taxon>
    </lineage>
</organism>
<reference evidence="6" key="2">
    <citation type="submission" date="2020-09" db="EMBL/GenBank/DDBJ databases">
        <authorList>
            <person name="Sun Q."/>
            <person name="Kim S."/>
        </authorList>
    </citation>
    <scope>NUCLEOTIDE SEQUENCE</scope>
    <source>
        <strain evidence="6">KCTC 23077</strain>
    </source>
</reference>
<dbReference type="InterPro" id="IPR036249">
    <property type="entry name" value="Thioredoxin-like_sf"/>
</dbReference>
<gene>
    <name evidence="6" type="primary">btuE</name>
    <name evidence="6" type="ORF">GCM10007067_05030</name>
</gene>
<evidence type="ECO:0000256" key="4">
    <source>
        <dbReference type="RuleBase" id="RU000499"/>
    </source>
</evidence>
<feature type="transmembrane region" description="Helical" evidence="5">
    <location>
        <begin position="33"/>
        <end position="55"/>
    </location>
</feature>
<evidence type="ECO:0000313" key="7">
    <source>
        <dbReference type="Proteomes" id="UP000646426"/>
    </source>
</evidence>
<dbReference type="PANTHER" id="PTHR11592">
    <property type="entry name" value="GLUTATHIONE PEROXIDASE"/>
    <property type="match status" value="1"/>
</dbReference>
<keyword evidence="3 4" id="KW-0560">Oxidoreductase</keyword>
<dbReference type="Gene3D" id="3.40.30.10">
    <property type="entry name" value="Glutaredoxin"/>
    <property type="match status" value="1"/>
</dbReference>
<dbReference type="AlphaFoldDB" id="A0A918SX39"/>
<evidence type="ECO:0000313" key="6">
    <source>
        <dbReference type="EMBL" id="GHA71633.1"/>
    </source>
</evidence>
<evidence type="ECO:0000256" key="1">
    <source>
        <dbReference type="ARBA" id="ARBA00006926"/>
    </source>
</evidence>
<comment type="caution">
    <text evidence="6">The sequence shown here is derived from an EMBL/GenBank/DDBJ whole genome shotgun (WGS) entry which is preliminary data.</text>
</comment>
<accession>A0A918SX39</accession>
<dbReference type="PANTHER" id="PTHR11592:SF40">
    <property type="entry name" value="THIOREDOXIN_GLUTATHIONE PEROXIDASE BTUE"/>
    <property type="match status" value="1"/>
</dbReference>
<dbReference type="GO" id="GO:0034599">
    <property type="term" value="P:cellular response to oxidative stress"/>
    <property type="evidence" value="ECO:0007669"/>
    <property type="project" value="TreeGrafter"/>
</dbReference>
<dbReference type="InterPro" id="IPR000889">
    <property type="entry name" value="Glutathione_peroxidase"/>
</dbReference>
<evidence type="ECO:0000256" key="5">
    <source>
        <dbReference type="SAM" id="Phobius"/>
    </source>
</evidence>
<dbReference type="EMBL" id="BMYD01000001">
    <property type="protein sequence ID" value="GHA71633.1"/>
    <property type="molecule type" value="Genomic_DNA"/>
</dbReference>
<evidence type="ECO:0000256" key="3">
    <source>
        <dbReference type="ARBA" id="ARBA00023002"/>
    </source>
</evidence>